<organism evidence="2">
    <name type="scientific">Anguilla anguilla</name>
    <name type="common">European freshwater eel</name>
    <name type="synonym">Muraena anguilla</name>
    <dbReference type="NCBI Taxonomy" id="7936"/>
    <lineage>
        <taxon>Eukaryota</taxon>
        <taxon>Metazoa</taxon>
        <taxon>Chordata</taxon>
        <taxon>Craniata</taxon>
        <taxon>Vertebrata</taxon>
        <taxon>Euteleostomi</taxon>
        <taxon>Actinopterygii</taxon>
        <taxon>Neopterygii</taxon>
        <taxon>Teleostei</taxon>
        <taxon>Anguilliformes</taxon>
        <taxon>Anguillidae</taxon>
        <taxon>Anguilla</taxon>
    </lineage>
</organism>
<name>A0A0E9PEQ4_ANGAN</name>
<dbReference type="EMBL" id="GBXM01105461">
    <property type="protein sequence ID" value="JAH03116.1"/>
    <property type="molecule type" value="Transcribed_RNA"/>
</dbReference>
<proteinExistence type="predicted"/>
<evidence type="ECO:0000256" key="1">
    <source>
        <dbReference type="SAM" id="Phobius"/>
    </source>
</evidence>
<dbReference type="AlphaFoldDB" id="A0A0E9PEQ4"/>
<accession>A0A0E9PEQ4</accession>
<keyword evidence="1" id="KW-0472">Membrane</keyword>
<protein>
    <submittedName>
        <fullName evidence="2">Uncharacterized protein</fullName>
    </submittedName>
</protein>
<sequence>MSPSPSICIRSSGLHRSRLGWEPITLNFDRLPRVVVNVNLSRCLGLNILFVYLLCLGVHPV</sequence>
<keyword evidence="1" id="KW-1133">Transmembrane helix</keyword>
<reference evidence="2" key="2">
    <citation type="journal article" date="2015" name="Fish Shellfish Immunol.">
        <title>Early steps in the European eel (Anguilla anguilla)-Vibrio vulnificus interaction in the gills: Role of the RtxA13 toxin.</title>
        <authorList>
            <person name="Callol A."/>
            <person name="Pajuelo D."/>
            <person name="Ebbesson L."/>
            <person name="Teles M."/>
            <person name="MacKenzie S."/>
            <person name="Amaro C."/>
        </authorList>
    </citation>
    <scope>NUCLEOTIDE SEQUENCE</scope>
</reference>
<feature type="transmembrane region" description="Helical" evidence="1">
    <location>
        <begin position="40"/>
        <end position="59"/>
    </location>
</feature>
<keyword evidence="1" id="KW-0812">Transmembrane</keyword>
<reference evidence="2" key="1">
    <citation type="submission" date="2014-11" db="EMBL/GenBank/DDBJ databases">
        <authorList>
            <person name="Amaro Gonzalez C."/>
        </authorList>
    </citation>
    <scope>NUCLEOTIDE SEQUENCE</scope>
</reference>
<evidence type="ECO:0000313" key="2">
    <source>
        <dbReference type="EMBL" id="JAH03116.1"/>
    </source>
</evidence>